<evidence type="ECO:0000313" key="13">
    <source>
        <dbReference type="Proteomes" id="UP000593561"/>
    </source>
</evidence>
<dbReference type="InterPro" id="IPR000504">
    <property type="entry name" value="RRM_dom"/>
</dbReference>
<dbReference type="AlphaFoldDB" id="A0A7J8S8V1"/>
<evidence type="ECO:0000256" key="8">
    <source>
        <dbReference type="ARBA" id="ARBA00023242"/>
    </source>
</evidence>
<evidence type="ECO:0000256" key="9">
    <source>
        <dbReference type="ARBA" id="ARBA00061011"/>
    </source>
</evidence>
<evidence type="ECO:0000256" key="4">
    <source>
        <dbReference type="ARBA" id="ARBA00022728"/>
    </source>
</evidence>
<dbReference type="InterPro" id="IPR012677">
    <property type="entry name" value="Nucleotide-bd_a/b_plait_sf"/>
</dbReference>
<reference evidence="12 13" key="1">
    <citation type="journal article" date="2019" name="Genome Biol. Evol.">
        <title>Insights into the evolution of the New World diploid cottons (Gossypium, subgenus Houzingenia) based on genome sequencing.</title>
        <authorList>
            <person name="Grover C.E."/>
            <person name="Arick M.A. 2nd"/>
            <person name="Thrash A."/>
            <person name="Conover J.L."/>
            <person name="Sanders W.S."/>
            <person name="Peterson D.G."/>
            <person name="Frelichowski J.E."/>
            <person name="Scheffler J.A."/>
            <person name="Scheffler B.E."/>
            <person name="Wendel J.F."/>
        </authorList>
    </citation>
    <scope>NUCLEOTIDE SEQUENCE [LARGE SCALE GENOMIC DNA]</scope>
    <source>
        <strain evidence="12">27</strain>
        <tissue evidence="12">Leaf</tissue>
    </source>
</reference>
<gene>
    <name evidence="12" type="ORF">Godav_008071</name>
</gene>
<evidence type="ECO:0000256" key="1">
    <source>
        <dbReference type="ARBA" id="ARBA00004123"/>
    </source>
</evidence>
<dbReference type="CDD" id="cd12373">
    <property type="entry name" value="RRM_SRSF3_like"/>
    <property type="match status" value="1"/>
</dbReference>
<evidence type="ECO:0000256" key="10">
    <source>
        <dbReference type="PROSITE-ProRule" id="PRU00176"/>
    </source>
</evidence>
<dbReference type="SUPFAM" id="SSF54928">
    <property type="entry name" value="RNA-binding domain, RBD"/>
    <property type="match status" value="1"/>
</dbReference>
<dbReference type="PROSITE" id="PS50102">
    <property type="entry name" value="RRM"/>
    <property type="match status" value="1"/>
</dbReference>
<name>A0A7J8S8V1_GOSDV</name>
<dbReference type="GO" id="GO:0016607">
    <property type="term" value="C:nuclear speck"/>
    <property type="evidence" value="ECO:0007669"/>
    <property type="project" value="UniProtKB-ARBA"/>
</dbReference>
<evidence type="ECO:0000256" key="7">
    <source>
        <dbReference type="ARBA" id="ARBA00023187"/>
    </source>
</evidence>
<evidence type="ECO:0000256" key="2">
    <source>
        <dbReference type="ARBA" id="ARBA00022664"/>
    </source>
</evidence>
<evidence type="ECO:0000256" key="3">
    <source>
        <dbReference type="ARBA" id="ARBA00022723"/>
    </source>
</evidence>
<keyword evidence="13" id="KW-1185">Reference proteome</keyword>
<dbReference type="FunFam" id="3.30.70.330:FF:000214">
    <property type="entry name" value="Serine/arginine-rich splicing factor 7"/>
    <property type="match status" value="1"/>
</dbReference>
<dbReference type="SMART" id="SM00360">
    <property type="entry name" value="RRM"/>
    <property type="match status" value="1"/>
</dbReference>
<dbReference type="GO" id="GO:0000398">
    <property type="term" value="P:mRNA splicing, via spliceosome"/>
    <property type="evidence" value="ECO:0007669"/>
    <property type="project" value="UniProtKB-ARBA"/>
</dbReference>
<comment type="subcellular location">
    <subcellularLocation>
        <location evidence="1">Nucleus</location>
    </subcellularLocation>
</comment>
<keyword evidence="3" id="KW-0479">Metal-binding</keyword>
<dbReference type="GO" id="GO:0008270">
    <property type="term" value="F:zinc ion binding"/>
    <property type="evidence" value="ECO:0007669"/>
    <property type="project" value="UniProtKB-KW"/>
</dbReference>
<keyword evidence="4" id="KW-0747">Spliceosome</keyword>
<feature type="domain" description="RRM" evidence="11">
    <location>
        <begin position="2"/>
        <end position="73"/>
    </location>
</feature>
<keyword evidence="10" id="KW-0694">RNA-binding</keyword>
<protein>
    <recommendedName>
        <fullName evidence="11">RRM domain-containing protein</fullName>
    </recommendedName>
</protein>
<dbReference type="PANTHER" id="PTHR23147">
    <property type="entry name" value="SERINE/ARGININE RICH SPLICING FACTOR"/>
    <property type="match status" value="1"/>
</dbReference>
<organism evidence="12 13">
    <name type="scientific">Gossypium davidsonii</name>
    <name type="common">Davidson's cotton</name>
    <name type="synonym">Gossypium klotzschianum subsp. davidsonii</name>
    <dbReference type="NCBI Taxonomy" id="34287"/>
    <lineage>
        <taxon>Eukaryota</taxon>
        <taxon>Viridiplantae</taxon>
        <taxon>Streptophyta</taxon>
        <taxon>Embryophyta</taxon>
        <taxon>Tracheophyta</taxon>
        <taxon>Spermatophyta</taxon>
        <taxon>Magnoliopsida</taxon>
        <taxon>eudicotyledons</taxon>
        <taxon>Gunneridae</taxon>
        <taxon>Pentapetalae</taxon>
        <taxon>rosids</taxon>
        <taxon>malvids</taxon>
        <taxon>Malvales</taxon>
        <taxon>Malvaceae</taxon>
        <taxon>Malvoideae</taxon>
        <taxon>Gossypium</taxon>
    </lineage>
</organism>
<dbReference type="Pfam" id="PF00076">
    <property type="entry name" value="RRM_1"/>
    <property type="match status" value="1"/>
</dbReference>
<dbReference type="GO" id="GO:0003723">
    <property type="term" value="F:RNA binding"/>
    <property type="evidence" value="ECO:0007669"/>
    <property type="project" value="UniProtKB-UniRule"/>
</dbReference>
<evidence type="ECO:0000259" key="11">
    <source>
        <dbReference type="PROSITE" id="PS50102"/>
    </source>
</evidence>
<keyword evidence="6" id="KW-0862">Zinc</keyword>
<keyword evidence="5" id="KW-0863">Zinc-finger</keyword>
<proteinExistence type="inferred from homology"/>
<dbReference type="InterPro" id="IPR035979">
    <property type="entry name" value="RBD_domain_sf"/>
</dbReference>
<evidence type="ECO:0000256" key="5">
    <source>
        <dbReference type="ARBA" id="ARBA00022771"/>
    </source>
</evidence>
<dbReference type="GO" id="GO:0005681">
    <property type="term" value="C:spliceosomal complex"/>
    <property type="evidence" value="ECO:0007669"/>
    <property type="project" value="UniProtKB-KW"/>
</dbReference>
<keyword evidence="7" id="KW-0508">mRNA splicing</keyword>
<dbReference type="Gene3D" id="3.30.70.330">
    <property type="match status" value="1"/>
</dbReference>
<dbReference type="EMBL" id="JABFAC010000009">
    <property type="protein sequence ID" value="MBA0622538.1"/>
    <property type="molecule type" value="Genomic_DNA"/>
</dbReference>
<keyword evidence="2" id="KW-0507">mRNA processing</keyword>
<accession>A0A7J8S8V1</accession>
<evidence type="ECO:0000313" key="12">
    <source>
        <dbReference type="EMBL" id="MBA0622538.1"/>
    </source>
</evidence>
<comment type="similarity">
    <text evidence="9">Belongs to the splicing factor SR family. RSZ subfamily.</text>
</comment>
<evidence type="ECO:0000256" key="6">
    <source>
        <dbReference type="ARBA" id="ARBA00022833"/>
    </source>
</evidence>
<dbReference type="Proteomes" id="UP000593561">
    <property type="component" value="Unassembled WGS sequence"/>
</dbReference>
<comment type="caution">
    <text evidence="12">The sequence shown here is derived from an EMBL/GenBank/DDBJ whole genome shotgun (WGS) entry which is preliminary data.</text>
</comment>
<dbReference type="InterPro" id="IPR050907">
    <property type="entry name" value="SRSF"/>
</dbReference>
<sequence>MSRVYVGNLDPRVSERDLEDEFRVFGVIRSVWVARRPPGYAFIDFDDRRDAEDAIRELDEVIVLVPDLQDVAVPLLVGTASLHHIVVVRSCHMLTEMVQGNTDKAGAKYCKDVKFIEETEIKCV</sequence>
<keyword evidence="8" id="KW-0539">Nucleus</keyword>